<comment type="caution">
    <text evidence="1">The sequence shown here is derived from an EMBL/GenBank/DDBJ whole genome shotgun (WGS) entry which is preliminary data.</text>
</comment>
<proteinExistence type="predicted"/>
<evidence type="ECO:0000313" key="1">
    <source>
        <dbReference type="EMBL" id="NKE56845.1"/>
    </source>
</evidence>
<dbReference type="EMBL" id="VSRL01000021">
    <property type="protein sequence ID" value="NKE56845.1"/>
    <property type="molecule type" value="Genomic_DNA"/>
</dbReference>
<protein>
    <submittedName>
        <fullName evidence="1">Uncharacterized protein</fullName>
    </submittedName>
</protein>
<name>A0ABX1FD48_9PSEU</name>
<reference evidence="1 2" key="1">
    <citation type="submission" date="2019-08" db="EMBL/GenBank/DDBJ databases">
        <title>Lentzea from Indian Himalayas.</title>
        <authorList>
            <person name="Mandal S."/>
            <person name="Mallick Gupta A."/>
            <person name="Maiti P.K."/>
            <person name="Sarkar J."/>
            <person name="Mandal S."/>
        </authorList>
    </citation>
    <scope>NUCLEOTIDE SEQUENCE [LARGE SCALE GENOMIC DNA]</scope>
    <source>
        <strain evidence="1 2">PSKA42</strain>
    </source>
</reference>
<organism evidence="1 2">
    <name type="scientific">Lentzea indica</name>
    <dbReference type="NCBI Taxonomy" id="2604800"/>
    <lineage>
        <taxon>Bacteria</taxon>
        <taxon>Bacillati</taxon>
        <taxon>Actinomycetota</taxon>
        <taxon>Actinomycetes</taxon>
        <taxon>Pseudonocardiales</taxon>
        <taxon>Pseudonocardiaceae</taxon>
        <taxon>Lentzea</taxon>
    </lineage>
</organism>
<dbReference type="RefSeq" id="WP_167971943.1">
    <property type="nucleotide sequence ID" value="NZ_VSRL01000021.1"/>
</dbReference>
<dbReference type="Proteomes" id="UP001515943">
    <property type="component" value="Unassembled WGS sequence"/>
</dbReference>
<evidence type="ECO:0000313" key="2">
    <source>
        <dbReference type="Proteomes" id="UP001515943"/>
    </source>
</evidence>
<sequence length="202" mass="22777">MRNTTADLVSRSLAGDRVVMEVKRFKGLRRRFREADEREAFVEERLRLDWDRRAGGSQVEDYFRTLVEGFYEEPTEATHAVQEPCPALSDGNPRDNSLVIGTCGSGKTALFTTAWYYFESVHNRVVVSRDDDASTVVLVARDEVEALRLKTCKLAAVKRLGMILRTRLSRLHGLIHAARRLLAPPGRLVTSSPQHTRGPNTP</sequence>
<gene>
    <name evidence="1" type="ORF">FXN61_08340</name>
</gene>
<accession>A0ABX1FD48</accession>
<keyword evidence="2" id="KW-1185">Reference proteome</keyword>